<dbReference type="InterPro" id="IPR017850">
    <property type="entry name" value="Alkaline_phosphatase_core_sf"/>
</dbReference>
<accession>V4GXX3</accession>
<evidence type="ECO:0000259" key="4">
    <source>
        <dbReference type="Pfam" id="PF00884"/>
    </source>
</evidence>
<evidence type="ECO:0000313" key="5">
    <source>
        <dbReference type="EMBL" id="ESP90016.1"/>
    </source>
</evidence>
<dbReference type="RefSeq" id="WP_023392720.1">
    <property type="nucleotide sequence ID" value="NZ_ASGZ01000002.1"/>
</dbReference>
<organism evidence="5 6">
    <name type="scientific">Candidatus Halobonum tyrrellensis G22</name>
    <dbReference type="NCBI Taxonomy" id="1324957"/>
    <lineage>
        <taxon>Archaea</taxon>
        <taxon>Methanobacteriati</taxon>
        <taxon>Methanobacteriota</taxon>
        <taxon>Stenosarchaea group</taxon>
        <taxon>Halobacteria</taxon>
        <taxon>Halobacteriales</taxon>
        <taxon>Haloferacaceae</taxon>
        <taxon>Candidatus Halobonum</taxon>
    </lineage>
</organism>
<dbReference type="Gene3D" id="3.40.720.10">
    <property type="entry name" value="Alkaline Phosphatase, subunit A"/>
    <property type="match status" value="1"/>
</dbReference>
<evidence type="ECO:0000256" key="3">
    <source>
        <dbReference type="SAM" id="MobiDB-lite"/>
    </source>
</evidence>
<reference evidence="5 6" key="1">
    <citation type="journal article" date="2013" name="Genome Announc.">
        <title>Draft Genome Sequence of 'Candidatus Halobonum tyrrellensis' Strain G22, Isolated from the Hypersaline Waters of Lake Tyrrell, Australia.</title>
        <authorList>
            <person name="Ugalde J.A."/>
            <person name="Narasingarao P."/>
            <person name="Kuo S."/>
            <person name="Podell S."/>
            <person name="Allen E.E."/>
        </authorList>
    </citation>
    <scope>NUCLEOTIDE SEQUENCE [LARGE SCALE GENOMIC DNA]</scope>
    <source>
        <strain evidence="5 6">G22</strain>
    </source>
</reference>
<dbReference type="AlphaFoldDB" id="V4GXX3"/>
<evidence type="ECO:0000256" key="1">
    <source>
        <dbReference type="ARBA" id="ARBA00008779"/>
    </source>
</evidence>
<gene>
    <name evidence="5" type="ORF">K933_00597</name>
</gene>
<protein>
    <submittedName>
        <fullName evidence="5">Sulfatase</fullName>
    </submittedName>
</protein>
<dbReference type="Pfam" id="PF00884">
    <property type="entry name" value="Sulfatase"/>
    <property type="match status" value="1"/>
</dbReference>
<dbReference type="EMBL" id="ASGZ01000002">
    <property type="protein sequence ID" value="ESP90016.1"/>
    <property type="molecule type" value="Genomic_DNA"/>
</dbReference>
<feature type="compositionally biased region" description="Basic and acidic residues" evidence="3">
    <location>
        <begin position="451"/>
        <end position="461"/>
    </location>
</feature>
<proteinExistence type="inferred from homology"/>
<dbReference type="PANTHER" id="PTHR42693:SF53">
    <property type="entry name" value="ENDO-4-O-SULFATASE"/>
    <property type="match status" value="1"/>
</dbReference>
<dbReference type="Proteomes" id="UP000017840">
    <property type="component" value="Unassembled WGS sequence"/>
</dbReference>
<name>V4GXX3_9EURY</name>
<dbReference type="STRING" id="1324957.K933_00597"/>
<dbReference type="PANTHER" id="PTHR42693">
    <property type="entry name" value="ARYLSULFATASE FAMILY MEMBER"/>
    <property type="match status" value="1"/>
</dbReference>
<dbReference type="SUPFAM" id="SSF53649">
    <property type="entry name" value="Alkaline phosphatase-like"/>
    <property type="match status" value="1"/>
</dbReference>
<feature type="region of interest" description="Disordered" evidence="3">
    <location>
        <begin position="439"/>
        <end position="461"/>
    </location>
</feature>
<evidence type="ECO:0000313" key="6">
    <source>
        <dbReference type="Proteomes" id="UP000017840"/>
    </source>
</evidence>
<feature type="domain" description="Sulfatase N-terminal" evidence="4">
    <location>
        <begin position="2"/>
        <end position="343"/>
    </location>
</feature>
<dbReference type="eggNOG" id="arCOG02787">
    <property type="taxonomic scope" value="Archaea"/>
</dbReference>
<sequence>MRNVVLICLDTVRKDFFDSNAKRIKDSADVDVRQCRATSAWSAPSHAGMFTGELPHQHGVHTYQRSFNGIPEEGTFLSKLPEHTLLGASANTFAGPPFNFNQRFDKFRYFTSPSHRYTAGLNPVSYNNGTLKERYGRFLRDALRSDHPIASLLNGAIGVTRQVNRHTPFKDIFDDGAKPLLNEARGMVNSVEEPYFLFLNLMDAHLPLTPHRNLRDHEVPSSWSTHSYDQWEYFGRRDEFEEYWRYRESLYAAVIEYLDRVVSEFVKYVTSRSAVPTSVIVTADHGENLGRSEEGGLVNHTSSLSEGLLHVPFSIINPGDIIPSPENRVVSHLDMPDVVSALAKGQETFEWDAIPRAEVMGMGPNPDPPSKKEFWDRTIRCVYEDMTKYVWDTQGTEAVYKLKHGKPSWQREVDGPFELPPELESLFKCDIAAARDQAFEEENSATVSKSTESRLEELGYL</sequence>
<comment type="caution">
    <text evidence="5">The sequence shown here is derived from an EMBL/GenBank/DDBJ whole genome shotgun (WGS) entry which is preliminary data.</text>
</comment>
<keyword evidence="2" id="KW-0378">Hydrolase</keyword>
<dbReference type="GO" id="GO:0004065">
    <property type="term" value="F:arylsulfatase activity"/>
    <property type="evidence" value="ECO:0007669"/>
    <property type="project" value="TreeGrafter"/>
</dbReference>
<dbReference type="InterPro" id="IPR000917">
    <property type="entry name" value="Sulfatase_N"/>
</dbReference>
<evidence type="ECO:0000256" key="2">
    <source>
        <dbReference type="ARBA" id="ARBA00022801"/>
    </source>
</evidence>
<comment type="similarity">
    <text evidence="1">Belongs to the sulfatase family.</text>
</comment>
<keyword evidence="6" id="KW-1185">Reference proteome</keyword>
<dbReference type="InterPro" id="IPR050738">
    <property type="entry name" value="Sulfatase"/>
</dbReference>
<dbReference type="OrthoDB" id="3164at2157"/>